<feature type="domain" description="C3H1-type" evidence="9">
    <location>
        <begin position="949"/>
        <end position="977"/>
    </location>
</feature>
<reference evidence="10" key="1">
    <citation type="journal article" date="2021" name="Genome Biol. Evol.">
        <title>A High-Quality Reference Genome for a Parasitic Bivalve with Doubly Uniparental Inheritance (Bivalvia: Unionida).</title>
        <authorList>
            <person name="Smith C.H."/>
        </authorList>
    </citation>
    <scope>NUCLEOTIDE SEQUENCE</scope>
    <source>
        <strain evidence="10">CHS0354</strain>
    </source>
</reference>
<keyword evidence="11" id="KW-1185">Reference proteome</keyword>
<evidence type="ECO:0000256" key="6">
    <source>
        <dbReference type="PROSITE-ProRule" id="PRU00723"/>
    </source>
</evidence>
<proteinExistence type="predicted"/>
<dbReference type="AlphaFoldDB" id="A0AAE0VIC0"/>
<evidence type="ECO:0000256" key="3">
    <source>
        <dbReference type="ARBA" id="ARBA00022771"/>
    </source>
</evidence>
<dbReference type="InterPro" id="IPR000571">
    <property type="entry name" value="Znf_CCCH"/>
</dbReference>
<feature type="zinc finger region" description="C3H1-type" evidence="6">
    <location>
        <begin position="846"/>
        <end position="874"/>
    </location>
</feature>
<feature type="compositionally biased region" description="Polar residues" evidence="8">
    <location>
        <begin position="41"/>
        <end position="54"/>
    </location>
</feature>
<comment type="caution">
    <text evidence="10">The sequence shown here is derived from an EMBL/GenBank/DDBJ whole genome shotgun (WGS) entry which is preliminary data.</text>
</comment>
<feature type="zinc finger region" description="C3H1-type" evidence="6">
    <location>
        <begin position="878"/>
        <end position="899"/>
    </location>
</feature>
<evidence type="ECO:0000256" key="8">
    <source>
        <dbReference type="SAM" id="MobiDB-lite"/>
    </source>
</evidence>
<evidence type="ECO:0000313" key="10">
    <source>
        <dbReference type="EMBL" id="KAK3578969.1"/>
    </source>
</evidence>
<dbReference type="GO" id="GO:0005634">
    <property type="term" value="C:nucleus"/>
    <property type="evidence" value="ECO:0007669"/>
    <property type="project" value="TreeGrafter"/>
</dbReference>
<feature type="region of interest" description="Disordered" evidence="8">
    <location>
        <begin position="514"/>
        <end position="553"/>
    </location>
</feature>
<feature type="coiled-coil region" evidence="7">
    <location>
        <begin position="384"/>
        <end position="411"/>
    </location>
</feature>
<feature type="domain" description="C3H1-type" evidence="9">
    <location>
        <begin position="878"/>
        <end position="899"/>
    </location>
</feature>
<dbReference type="SUPFAM" id="SSF90229">
    <property type="entry name" value="CCCH zinc finger"/>
    <property type="match status" value="1"/>
</dbReference>
<feature type="compositionally biased region" description="Polar residues" evidence="8">
    <location>
        <begin position="526"/>
        <end position="544"/>
    </location>
</feature>
<feature type="region of interest" description="Disordered" evidence="8">
    <location>
        <begin position="1045"/>
        <end position="1067"/>
    </location>
</feature>
<feature type="zinc finger region" description="C3H1-type" evidence="6">
    <location>
        <begin position="900"/>
        <end position="926"/>
    </location>
</feature>
<feature type="compositionally biased region" description="Basic and acidic residues" evidence="8">
    <location>
        <begin position="998"/>
        <end position="1009"/>
    </location>
</feature>
<evidence type="ECO:0000256" key="2">
    <source>
        <dbReference type="ARBA" id="ARBA00022737"/>
    </source>
</evidence>
<keyword evidence="3 6" id="KW-0863">Zinc-finger</keyword>
<keyword evidence="7" id="KW-0175">Coiled coil</keyword>
<dbReference type="Gene3D" id="4.10.1000.10">
    <property type="entry name" value="Zinc finger, CCCH-type"/>
    <property type="match status" value="2"/>
</dbReference>
<protein>
    <recommendedName>
        <fullName evidence="5">Zinc finger CCCH domain-containing protein 3</fullName>
    </recommendedName>
</protein>
<accession>A0AAE0VIC0</accession>
<sequence>MEMATKKSESEELKAQIKYLTDLINNAKNYGHIEHKKPQTKPITRSQLHSTKWTEQPVPVQISKRKDPVSFYQKKGSSFSPSATKSKYCFVSGASSQQYSQQVFNAAKPKNLVVVDLKKTVNHLPSHLVQSASVFQWESSKSQQEPSVSMLNKKSFQMQSSVLKRVPKKEDKNQDVPHITCDSSDKKQIITSSLQDNYFRTEGSKKTAVVRKTASHIDPTHKMTKSSFCSKDSHILKSTARPVSATSEKRVCSLKQRCVNSSSHKITEIKDTKAALDVKRQKASGTKAVLDTERQKITEITGTKSTLGTEKQNITEIAGTKAPLDTKRQKRTCIKAALDNESPKMSEITGSGAALDAKRQKMTADSIEHLSPLKESTSVISHTESSMKRNVDKLRQELLETEVRMITLKNLINEQKDKLAKMSSTKSQLTSSPSNSSNSIGAKPLFKKVELTENVLTNLHSVSNASQQTKLEKDKGFNSVQTKFKINNQDRAGTHGNIEKKVIKSRYSIRRISNNSESAVSDKKQTGSTLGTQYNLSRSYSKNPESLPAADTSSTSVKRLSIYDTSHTQFTAKTITSKYKLKKVLVERSKVSSPRFSHRSIDYHESKMKWTARKQRNSWSVCNKRKLTSQYTGAHKYYRGDKSFVTRAGQVYQGHYAVSRASSWQPSYILQSRQKQNYISIRNVASKVQYLKEHIPFNPRLRIDRRKQGRKEIPQTGVLSVSTNRMFNRSNSKKMRLRNQIIAKNVKSTCTKIFTINGVKFKMDTSGKSLQRIPQVKDAAKTSSVRPQRSPASRVDIGGVTYIQTKPGTLEIDNSFKARAFASQIAHKSLVTAMAANYKKNSTFKLTAKQYCKFYNRFGKCNRGEKCPYIHDPDKIVICTRFLRGTCKVTDCPFSHKISKEKMPVCSFFLRGICNRDDCPYQHVNVGKDAKLCQDFVNGYCPLREKCKKRHIFVCPHFSRSGSCPDGKQCKLVHRRPRKRTNSSLSGKEPTPRKKPHLSPEESSEKISKVMEGTSATDDDDVDLPFRERQLPSFISLGDTSIEELSFSTTPKKEDKPVPSVRIRPQF</sequence>
<keyword evidence="4 6" id="KW-0862">Zinc</keyword>
<dbReference type="PANTHER" id="PTHR46156:SF1">
    <property type="entry name" value="ZINC FINGER CCCH DOMAIN-CONTAINING PROTEIN 3"/>
    <property type="match status" value="1"/>
</dbReference>
<evidence type="ECO:0000256" key="7">
    <source>
        <dbReference type="SAM" id="Coils"/>
    </source>
</evidence>
<keyword evidence="1 6" id="KW-0479">Metal-binding</keyword>
<feature type="region of interest" description="Disordered" evidence="8">
    <location>
        <begin position="975"/>
        <end position="1025"/>
    </location>
</feature>
<reference evidence="10" key="2">
    <citation type="journal article" date="2021" name="Genome Biol. Evol.">
        <title>Developing a high-quality reference genome for a parasitic bivalve with doubly uniparental inheritance (Bivalvia: Unionida).</title>
        <authorList>
            <person name="Smith C.H."/>
        </authorList>
    </citation>
    <scope>NUCLEOTIDE SEQUENCE</scope>
    <source>
        <strain evidence="10">CHS0354</strain>
        <tissue evidence="10">Mantle</tissue>
    </source>
</reference>
<feature type="region of interest" description="Disordered" evidence="8">
    <location>
        <begin position="422"/>
        <end position="441"/>
    </location>
</feature>
<reference evidence="10" key="3">
    <citation type="submission" date="2023-05" db="EMBL/GenBank/DDBJ databases">
        <authorList>
            <person name="Smith C.H."/>
        </authorList>
    </citation>
    <scope>NUCLEOTIDE SEQUENCE</scope>
    <source>
        <strain evidence="10">CHS0354</strain>
        <tissue evidence="10">Mantle</tissue>
    </source>
</reference>
<evidence type="ECO:0000259" key="9">
    <source>
        <dbReference type="PROSITE" id="PS50103"/>
    </source>
</evidence>
<dbReference type="PROSITE" id="PS50103">
    <property type="entry name" value="ZF_C3H1"/>
    <property type="match status" value="4"/>
</dbReference>
<evidence type="ECO:0000256" key="4">
    <source>
        <dbReference type="ARBA" id="ARBA00022833"/>
    </source>
</evidence>
<dbReference type="FunFam" id="4.10.1000.10:FF:000008">
    <property type="entry name" value="zinc finger CCCH domain-containing protein 3"/>
    <property type="match status" value="1"/>
</dbReference>
<dbReference type="PANTHER" id="PTHR46156">
    <property type="entry name" value="CCCH ZINGC FINGER"/>
    <property type="match status" value="1"/>
</dbReference>
<evidence type="ECO:0000313" key="11">
    <source>
        <dbReference type="Proteomes" id="UP001195483"/>
    </source>
</evidence>
<keyword evidence="2" id="KW-0677">Repeat</keyword>
<organism evidence="10 11">
    <name type="scientific">Potamilus streckersoni</name>
    <dbReference type="NCBI Taxonomy" id="2493646"/>
    <lineage>
        <taxon>Eukaryota</taxon>
        <taxon>Metazoa</taxon>
        <taxon>Spiralia</taxon>
        <taxon>Lophotrochozoa</taxon>
        <taxon>Mollusca</taxon>
        <taxon>Bivalvia</taxon>
        <taxon>Autobranchia</taxon>
        <taxon>Heteroconchia</taxon>
        <taxon>Palaeoheterodonta</taxon>
        <taxon>Unionida</taxon>
        <taxon>Unionoidea</taxon>
        <taxon>Unionidae</taxon>
        <taxon>Ambleminae</taxon>
        <taxon>Lampsilini</taxon>
        <taxon>Potamilus</taxon>
    </lineage>
</organism>
<name>A0AAE0VIC0_9BIVA</name>
<evidence type="ECO:0000256" key="5">
    <source>
        <dbReference type="ARBA" id="ARBA00071600"/>
    </source>
</evidence>
<dbReference type="GO" id="GO:0008270">
    <property type="term" value="F:zinc ion binding"/>
    <property type="evidence" value="ECO:0007669"/>
    <property type="project" value="UniProtKB-KW"/>
</dbReference>
<feature type="domain" description="C3H1-type" evidence="9">
    <location>
        <begin position="900"/>
        <end position="926"/>
    </location>
</feature>
<evidence type="ECO:0000256" key="1">
    <source>
        <dbReference type="ARBA" id="ARBA00022723"/>
    </source>
</evidence>
<feature type="zinc finger region" description="C3H1-type" evidence="6">
    <location>
        <begin position="949"/>
        <end position="977"/>
    </location>
</feature>
<dbReference type="EMBL" id="JAEAOA010002045">
    <property type="protein sequence ID" value="KAK3578969.1"/>
    <property type="molecule type" value="Genomic_DNA"/>
</dbReference>
<gene>
    <name evidence="10" type="ORF">CHS0354_034762</name>
</gene>
<feature type="region of interest" description="Disordered" evidence="8">
    <location>
        <begin position="35"/>
        <end position="59"/>
    </location>
</feature>
<dbReference type="SMART" id="SM00356">
    <property type="entry name" value="ZnF_C3H1"/>
    <property type="match status" value="5"/>
</dbReference>
<dbReference type="Pfam" id="PF00642">
    <property type="entry name" value="zf-CCCH"/>
    <property type="match status" value="1"/>
</dbReference>
<feature type="compositionally biased region" description="Low complexity" evidence="8">
    <location>
        <begin position="423"/>
        <end position="439"/>
    </location>
</feature>
<dbReference type="InterPro" id="IPR036855">
    <property type="entry name" value="Znf_CCCH_sf"/>
</dbReference>
<dbReference type="Proteomes" id="UP001195483">
    <property type="component" value="Unassembled WGS sequence"/>
</dbReference>
<feature type="domain" description="C3H1-type" evidence="9">
    <location>
        <begin position="846"/>
        <end position="874"/>
    </location>
</feature>